<dbReference type="EMBL" id="JACOGA010000006">
    <property type="protein sequence ID" value="MBC3873494.1"/>
    <property type="molecule type" value="Genomic_DNA"/>
</dbReference>
<reference evidence="1 2" key="1">
    <citation type="submission" date="2020-08" db="EMBL/GenBank/DDBJ databases">
        <title>Novel species isolated from subtropical streams in China.</title>
        <authorList>
            <person name="Lu H."/>
        </authorList>
    </citation>
    <scope>NUCLEOTIDE SEQUENCE [LARGE SCALE GENOMIC DNA]</scope>
    <source>
        <strain evidence="1 2">LX15W</strain>
    </source>
</reference>
<dbReference type="CDD" id="cd00093">
    <property type="entry name" value="HTH_XRE"/>
    <property type="match status" value="1"/>
</dbReference>
<organism evidence="1 2">
    <name type="scientific">Undibacterium flavidum</name>
    <dbReference type="NCBI Taxonomy" id="2762297"/>
    <lineage>
        <taxon>Bacteria</taxon>
        <taxon>Pseudomonadati</taxon>
        <taxon>Pseudomonadota</taxon>
        <taxon>Betaproteobacteria</taxon>
        <taxon>Burkholderiales</taxon>
        <taxon>Oxalobacteraceae</taxon>
        <taxon>Undibacterium</taxon>
    </lineage>
</organism>
<keyword evidence="2" id="KW-1185">Reference proteome</keyword>
<dbReference type="InterPro" id="IPR010982">
    <property type="entry name" value="Lambda_DNA-bd_dom_sf"/>
</dbReference>
<comment type="caution">
    <text evidence="1">The sequence shown here is derived from an EMBL/GenBank/DDBJ whole genome shotgun (WGS) entry which is preliminary data.</text>
</comment>
<name>A0ABR6YA96_9BURK</name>
<evidence type="ECO:0000313" key="2">
    <source>
        <dbReference type="Proteomes" id="UP000624279"/>
    </source>
</evidence>
<accession>A0ABR6YA96</accession>
<dbReference type="SUPFAM" id="SSF47413">
    <property type="entry name" value="lambda repressor-like DNA-binding domains"/>
    <property type="match status" value="1"/>
</dbReference>
<dbReference type="InterPro" id="IPR001387">
    <property type="entry name" value="Cro/C1-type_HTH"/>
</dbReference>
<protein>
    <submittedName>
        <fullName evidence="1">Helix-turn-helix transcriptional regulator</fullName>
    </submittedName>
</protein>
<dbReference type="Gene3D" id="1.10.260.40">
    <property type="entry name" value="lambda repressor-like DNA-binding domains"/>
    <property type="match status" value="1"/>
</dbReference>
<dbReference type="RefSeq" id="WP_186941529.1">
    <property type="nucleotide sequence ID" value="NZ_JACOGA010000006.1"/>
</dbReference>
<dbReference type="Proteomes" id="UP000624279">
    <property type="component" value="Unassembled WGS sequence"/>
</dbReference>
<proteinExistence type="predicted"/>
<gene>
    <name evidence="1" type="ORF">H8K55_07845</name>
</gene>
<evidence type="ECO:0000313" key="1">
    <source>
        <dbReference type="EMBL" id="MBC3873494.1"/>
    </source>
</evidence>
<sequence>MFSSPAEIIKNAWIKSGLTQAQFSMENGIKQYNLSKYIHNKAAPPEHFLMRCMHILGMVNDRDVTPEELSELIKRKISRPDQANIRRAVYDLLHNVA</sequence>